<organism evidence="1 2">
    <name type="scientific">Funneliformis mosseae</name>
    <name type="common">Endomycorrhizal fungus</name>
    <name type="synonym">Glomus mosseae</name>
    <dbReference type="NCBI Taxonomy" id="27381"/>
    <lineage>
        <taxon>Eukaryota</taxon>
        <taxon>Fungi</taxon>
        <taxon>Fungi incertae sedis</taxon>
        <taxon>Mucoromycota</taxon>
        <taxon>Glomeromycotina</taxon>
        <taxon>Glomeromycetes</taxon>
        <taxon>Glomerales</taxon>
        <taxon>Glomeraceae</taxon>
        <taxon>Funneliformis</taxon>
    </lineage>
</organism>
<protein>
    <submittedName>
        <fullName evidence="1">12234_t:CDS:1</fullName>
    </submittedName>
</protein>
<name>A0A9N9CRJ2_FUNMO</name>
<accession>A0A9N9CRJ2</accession>
<proteinExistence type="predicted"/>
<evidence type="ECO:0000313" key="2">
    <source>
        <dbReference type="Proteomes" id="UP000789375"/>
    </source>
</evidence>
<evidence type="ECO:0000313" key="1">
    <source>
        <dbReference type="EMBL" id="CAG8613001.1"/>
    </source>
</evidence>
<gene>
    <name evidence="1" type="ORF">FMOSSE_LOCUS9564</name>
</gene>
<dbReference type="Proteomes" id="UP000789375">
    <property type="component" value="Unassembled WGS sequence"/>
</dbReference>
<comment type="caution">
    <text evidence="1">The sequence shown here is derived from an EMBL/GenBank/DDBJ whole genome shotgun (WGS) entry which is preliminary data.</text>
</comment>
<sequence>MREEGYFIYWKYVQKLANKRLTSYKECLSLLYHILVCVLFI</sequence>
<reference evidence="1" key="1">
    <citation type="submission" date="2021-06" db="EMBL/GenBank/DDBJ databases">
        <authorList>
            <person name="Kallberg Y."/>
            <person name="Tangrot J."/>
            <person name="Rosling A."/>
        </authorList>
    </citation>
    <scope>NUCLEOTIDE SEQUENCE</scope>
    <source>
        <strain evidence="1">87-6 pot B 2015</strain>
    </source>
</reference>
<dbReference type="EMBL" id="CAJVPP010002839">
    <property type="protein sequence ID" value="CAG8613001.1"/>
    <property type="molecule type" value="Genomic_DNA"/>
</dbReference>
<keyword evidence="2" id="KW-1185">Reference proteome</keyword>
<dbReference type="AlphaFoldDB" id="A0A9N9CRJ2"/>